<dbReference type="PANTHER" id="PTHR43677:SF4">
    <property type="entry name" value="QUINONE OXIDOREDUCTASE-LIKE PROTEIN 2"/>
    <property type="match status" value="1"/>
</dbReference>
<dbReference type="InterPro" id="IPR051397">
    <property type="entry name" value="Zn-ADH-like_protein"/>
</dbReference>
<dbReference type="InterPro" id="IPR036291">
    <property type="entry name" value="NAD(P)-bd_dom_sf"/>
</dbReference>
<feature type="compositionally biased region" description="Basic and acidic residues" evidence="1">
    <location>
        <begin position="12"/>
        <end position="22"/>
    </location>
</feature>
<evidence type="ECO:0000313" key="4">
    <source>
        <dbReference type="Proteomes" id="UP000198420"/>
    </source>
</evidence>
<protein>
    <submittedName>
        <fullName evidence="3">NADPH:quinone reductase</fullName>
    </submittedName>
</protein>
<dbReference type="InterPro" id="IPR020843">
    <property type="entry name" value="ER"/>
</dbReference>
<dbReference type="GO" id="GO:0016491">
    <property type="term" value="F:oxidoreductase activity"/>
    <property type="evidence" value="ECO:0007669"/>
    <property type="project" value="InterPro"/>
</dbReference>
<dbReference type="OrthoDB" id="4190732at2"/>
<dbReference type="Gene3D" id="3.90.180.10">
    <property type="entry name" value="Medium-chain alcohol dehydrogenases, catalytic domain"/>
    <property type="match status" value="1"/>
</dbReference>
<evidence type="ECO:0000313" key="3">
    <source>
        <dbReference type="EMBL" id="SNR23009.1"/>
    </source>
</evidence>
<dbReference type="SUPFAM" id="SSF50129">
    <property type="entry name" value="GroES-like"/>
    <property type="match status" value="1"/>
</dbReference>
<reference evidence="4" key="1">
    <citation type="submission" date="2017-06" db="EMBL/GenBank/DDBJ databases">
        <authorList>
            <person name="Varghese N."/>
            <person name="Submissions S."/>
        </authorList>
    </citation>
    <scope>NUCLEOTIDE SEQUENCE [LARGE SCALE GENOMIC DNA]</scope>
    <source>
        <strain evidence="4">DSM 44485</strain>
    </source>
</reference>
<organism evidence="3 4">
    <name type="scientific">Actinomadura mexicana</name>
    <dbReference type="NCBI Taxonomy" id="134959"/>
    <lineage>
        <taxon>Bacteria</taxon>
        <taxon>Bacillati</taxon>
        <taxon>Actinomycetota</taxon>
        <taxon>Actinomycetes</taxon>
        <taxon>Streptosporangiales</taxon>
        <taxon>Thermomonosporaceae</taxon>
        <taxon>Actinomadura</taxon>
    </lineage>
</organism>
<name>A0A238UNX8_9ACTN</name>
<dbReference type="SUPFAM" id="SSF51735">
    <property type="entry name" value="NAD(P)-binding Rossmann-fold domains"/>
    <property type="match status" value="1"/>
</dbReference>
<evidence type="ECO:0000259" key="2">
    <source>
        <dbReference type="SMART" id="SM00829"/>
    </source>
</evidence>
<dbReference type="EMBL" id="FZNP01000001">
    <property type="protein sequence ID" value="SNR23009.1"/>
    <property type="molecule type" value="Genomic_DNA"/>
</dbReference>
<accession>A0A238UNX8</accession>
<keyword evidence="4" id="KW-1185">Reference proteome</keyword>
<proteinExistence type="predicted"/>
<dbReference type="Gene3D" id="3.40.50.720">
    <property type="entry name" value="NAD(P)-binding Rossmann-like Domain"/>
    <property type="match status" value="1"/>
</dbReference>
<dbReference type="SMART" id="SM00829">
    <property type="entry name" value="PKS_ER"/>
    <property type="match status" value="1"/>
</dbReference>
<evidence type="ECO:0000256" key="1">
    <source>
        <dbReference type="SAM" id="MobiDB-lite"/>
    </source>
</evidence>
<sequence length="329" mass="33335">MEALIMTGPSRGTDRTEVREVQTPRPGPGQVTIDVAYAGINFLDVMARRGDTGYASSWPYAPGMEASGTVRETGPGVSGLTAGQRVAAFTGTGGLADVALVGAEYVVPVPDGVPARLAAAAPLMLTAALLLLEDAAGFQPGRTVLVHSASGGMGNAFAQLVPLLGGGRLIGTVGRPEKAASALRSGYDAVVARGDDLVQAIREATDGAGVDFVLDPLGTAMLETDLAVTAPGGRVVLFGNAEGGRLEPLPPAGRLIGGNLSVGGFSIRGLWSAAPGRAAAGLRRALDLLAEDRLDLALNEVGSLADVPAVHQSLAEGRGEGKYVVRLQG</sequence>
<dbReference type="RefSeq" id="WP_089309535.1">
    <property type="nucleotide sequence ID" value="NZ_FZNP01000001.1"/>
</dbReference>
<gene>
    <name evidence="3" type="ORF">SAMN06265355_10184</name>
</gene>
<dbReference type="Pfam" id="PF00107">
    <property type="entry name" value="ADH_zinc_N"/>
    <property type="match status" value="1"/>
</dbReference>
<dbReference type="Proteomes" id="UP000198420">
    <property type="component" value="Unassembled WGS sequence"/>
</dbReference>
<dbReference type="PANTHER" id="PTHR43677">
    <property type="entry name" value="SHORT-CHAIN DEHYDROGENASE/REDUCTASE"/>
    <property type="match status" value="1"/>
</dbReference>
<dbReference type="InterPro" id="IPR011032">
    <property type="entry name" value="GroES-like_sf"/>
</dbReference>
<dbReference type="AlphaFoldDB" id="A0A238UNX8"/>
<feature type="region of interest" description="Disordered" evidence="1">
    <location>
        <begin position="1"/>
        <end position="27"/>
    </location>
</feature>
<dbReference type="Pfam" id="PF08240">
    <property type="entry name" value="ADH_N"/>
    <property type="match status" value="1"/>
</dbReference>
<dbReference type="InterPro" id="IPR013149">
    <property type="entry name" value="ADH-like_C"/>
</dbReference>
<dbReference type="InterPro" id="IPR013154">
    <property type="entry name" value="ADH-like_N"/>
</dbReference>
<feature type="domain" description="Enoyl reductase (ER)" evidence="2">
    <location>
        <begin position="12"/>
        <end position="325"/>
    </location>
</feature>